<gene>
    <name evidence="2" type="ORF">EYF80_014790</name>
</gene>
<keyword evidence="3" id="KW-1185">Reference proteome</keyword>
<feature type="region of interest" description="Disordered" evidence="1">
    <location>
        <begin position="154"/>
        <end position="185"/>
    </location>
</feature>
<comment type="caution">
    <text evidence="2">The sequence shown here is derived from an EMBL/GenBank/DDBJ whole genome shotgun (WGS) entry which is preliminary data.</text>
</comment>
<dbReference type="EMBL" id="SRLO01000108">
    <property type="protein sequence ID" value="TNN75044.1"/>
    <property type="molecule type" value="Genomic_DNA"/>
</dbReference>
<name>A0A4Z2ICG0_9TELE</name>
<accession>A0A4Z2ICG0</accession>
<dbReference type="AlphaFoldDB" id="A0A4Z2ICG0"/>
<sequence length="270" mass="29576">MPLCNHPSHLTPPPILCLASFRFTSRLTTSCAHRFQEHPSSSEKWRAGGEAVEREAGRWGRDHQSVRHFDAEDSETPVEREKKEEGGSGVEEGEPTYVARGHSVQTQRCRDSQALCVSAVSQTGSRMLRAADPALGPTSRLTVAVRWDGQNISTAATDTTKDSSDPLRDPNSYRVTEGSQSDAAPRHRLHSFRLKNKPRCDIRQAVVGHAAIQTVPKHEGKLSELSERLLRRRRTAVCVTVATHGVQKHNDTSVYTIAEAGASLGSAVQG</sequence>
<reference evidence="2 3" key="1">
    <citation type="submission" date="2019-03" db="EMBL/GenBank/DDBJ databases">
        <title>First draft genome of Liparis tanakae, snailfish: a comprehensive survey of snailfish specific genes.</title>
        <authorList>
            <person name="Kim W."/>
            <person name="Song I."/>
            <person name="Jeong J.-H."/>
            <person name="Kim D."/>
            <person name="Kim S."/>
            <person name="Ryu S."/>
            <person name="Song J.Y."/>
            <person name="Lee S.K."/>
        </authorList>
    </citation>
    <scope>NUCLEOTIDE SEQUENCE [LARGE SCALE GENOMIC DNA]</scope>
    <source>
        <tissue evidence="2">Muscle</tissue>
    </source>
</reference>
<proteinExistence type="predicted"/>
<evidence type="ECO:0000256" key="1">
    <source>
        <dbReference type="SAM" id="MobiDB-lite"/>
    </source>
</evidence>
<evidence type="ECO:0000313" key="3">
    <source>
        <dbReference type="Proteomes" id="UP000314294"/>
    </source>
</evidence>
<feature type="compositionally biased region" description="Basic and acidic residues" evidence="1">
    <location>
        <begin position="37"/>
        <end position="86"/>
    </location>
</feature>
<evidence type="ECO:0000313" key="2">
    <source>
        <dbReference type="EMBL" id="TNN75044.1"/>
    </source>
</evidence>
<feature type="compositionally biased region" description="Basic and acidic residues" evidence="1">
    <location>
        <begin position="159"/>
        <end position="168"/>
    </location>
</feature>
<feature type="region of interest" description="Disordered" evidence="1">
    <location>
        <begin position="37"/>
        <end position="96"/>
    </location>
</feature>
<organism evidence="2 3">
    <name type="scientific">Liparis tanakae</name>
    <name type="common">Tanaka's snailfish</name>
    <dbReference type="NCBI Taxonomy" id="230148"/>
    <lineage>
        <taxon>Eukaryota</taxon>
        <taxon>Metazoa</taxon>
        <taxon>Chordata</taxon>
        <taxon>Craniata</taxon>
        <taxon>Vertebrata</taxon>
        <taxon>Euteleostomi</taxon>
        <taxon>Actinopterygii</taxon>
        <taxon>Neopterygii</taxon>
        <taxon>Teleostei</taxon>
        <taxon>Neoteleostei</taxon>
        <taxon>Acanthomorphata</taxon>
        <taxon>Eupercaria</taxon>
        <taxon>Perciformes</taxon>
        <taxon>Cottioidei</taxon>
        <taxon>Cottales</taxon>
        <taxon>Liparidae</taxon>
        <taxon>Liparis</taxon>
    </lineage>
</organism>
<dbReference type="Proteomes" id="UP000314294">
    <property type="component" value="Unassembled WGS sequence"/>
</dbReference>
<protein>
    <submittedName>
        <fullName evidence="2">Uncharacterized protein</fullName>
    </submittedName>
</protein>
<feature type="compositionally biased region" description="Polar residues" evidence="1">
    <location>
        <begin position="173"/>
        <end position="182"/>
    </location>
</feature>